<dbReference type="Pfam" id="PF06739">
    <property type="entry name" value="SBBP"/>
    <property type="match status" value="3"/>
</dbReference>
<gene>
    <name evidence="3" type="ordered locus">Acid345_4747</name>
</gene>
<proteinExistence type="predicted"/>
<dbReference type="PANTHER" id="PTHR35580">
    <property type="entry name" value="CELL SURFACE GLYCOPROTEIN (S-LAYER PROTEIN)-LIKE PROTEIN"/>
    <property type="match status" value="1"/>
</dbReference>
<dbReference type="Pfam" id="PF25778">
    <property type="entry name" value="DUF7948"/>
    <property type="match status" value="1"/>
</dbReference>
<dbReference type="InterPro" id="IPR057708">
    <property type="entry name" value="DUF7948"/>
</dbReference>
<accession>Q1IHA4</accession>
<dbReference type="HOGENOM" id="CLU_003594_0_0_0"/>
<keyword evidence="4" id="KW-1185">Reference proteome</keyword>
<evidence type="ECO:0000259" key="2">
    <source>
        <dbReference type="Pfam" id="PF25778"/>
    </source>
</evidence>
<protein>
    <submittedName>
        <fullName evidence="3">Cell surface glycoprotein (S-layer protein) related protein-like protein</fullName>
    </submittedName>
</protein>
<feature type="signal peptide" evidence="1">
    <location>
        <begin position="1"/>
        <end position="26"/>
    </location>
</feature>
<dbReference type="EMBL" id="CP000360">
    <property type="protein sequence ID" value="ABF43746.1"/>
    <property type="molecule type" value="Genomic_DNA"/>
</dbReference>
<dbReference type="PANTHER" id="PTHR35580:SF1">
    <property type="entry name" value="PHYTASE-LIKE DOMAIN-CONTAINING PROTEIN"/>
    <property type="match status" value="1"/>
</dbReference>
<dbReference type="KEGG" id="aba:Acid345_4747"/>
<evidence type="ECO:0000256" key="1">
    <source>
        <dbReference type="SAM" id="SignalP"/>
    </source>
</evidence>
<evidence type="ECO:0000313" key="3">
    <source>
        <dbReference type="EMBL" id="ABF43746.1"/>
    </source>
</evidence>
<dbReference type="eggNOG" id="COG1404">
    <property type="taxonomic scope" value="Bacteria"/>
</dbReference>
<sequence length="801" mass="82746">MPRHSSLRLLLASLCLLVSFTLPALAQGIDLPLSFEPNLGQSDPAVRFLSHGKGYGIYLSQNTTVLQMGSDRLALQVAGGQAPSAIRGEEPLTGKVNYLRGADRSSWLRGVPTYARVRMSSVYPGVDLVYYGNHRQLEYDFVVHPDADAKQIGFAAKDAELRLNRDGQLTMTAGAAEVHWHAPVAYQEIDGKRHAVEAKYEIAGSMIRFHVGAYDHSHDLVIDPVMVYSTYVGGNGGETGDVGNAIAVDAAGNAYIAGVASSTNFPVTSEAMQPSSRGNDDAFVAKINPQGTGYVYATYLGGGGQDIAWGIAIDGAGNAYVTGQTGSGLHGQAAFPTTAGAYQRTQNANVLNNSVFVAKLSADGTDLLYSTYLTGTNDSTASGIAVDGGGNAYVLTNTAGGFPVSGAAYQKTAGTDQCPYEQFADGQAQVVTKVNATGSALVYSTYVGHGCDYGAGIAVNTAGEAYIVGHTQDSAYPVTSGEVGSTFGGVVDGFVTRLNASGSGIVYSTFLGGSLADFANAVALDSSGYAYIAGGTDGDFPTTSSAYQTTASNNGYRKGFVTKLSPMGKALIYSTYIRGAANVSFSSIAVDKSHYAHVTGYSDGSQYPATSTAVQGTCHQGPSGCLTQAVVTKVNATGSGLLYSSYFGASDASNNYFPGNIGNGIAVDNNGGFYITGRTSAGLKTTSSAAEPSYRSNSNSTDAFVAKFNVYGTSSATKVIVLLPLDGSLVTAKAGVSATALGSSSPVAYMQVYVDGVRKAQVSGSTILTVVSLGTGQHRITAQAINKDSSIAKSTVYVTAK</sequence>
<dbReference type="InterPro" id="IPR052918">
    <property type="entry name" value="Motility_Chemotaxis_Reg"/>
</dbReference>
<organism evidence="3 4">
    <name type="scientific">Koribacter versatilis (strain Ellin345)</name>
    <dbReference type="NCBI Taxonomy" id="204669"/>
    <lineage>
        <taxon>Bacteria</taxon>
        <taxon>Pseudomonadati</taxon>
        <taxon>Acidobacteriota</taxon>
        <taxon>Terriglobia</taxon>
        <taxon>Terriglobales</taxon>
        <taxon>Candidatus Korobacteraceae</taxon>
        <taxon>Candidatus Korobacter</taxon>
    </lineage>
</organism>
<dbReference type="AlphaFoldDB" id="Q1IHA4"/>
<evidence type="ECO:0000313" key="4">
    <source>
        <dbReference type="Proteomes" id="UP000002432"/>
    </source>
</evidence>
<dbReference type="OrthoDB" id="127173at2"/>
<feature type="domain" description="DUF7948" evidence="2">
    <location>
        <begin position="35"/>
        <end position="225"/>
    </location>
</feature>
<keyword evidence="1" id="KW-0732">Signal</keyword>
<dbReference type="InterPro" id="IPR010620">
    <property type="entry name" value="SBBP_repeat"/>
</dbReference>
<dbReference type="EnsemblBacteria" id="ABF43746">
    <property type="protein sequence ID" value="ABF43746"/>
    <property type="gene ID" value="Acid345_4747"/>
</dbReference>
<feature type="chain" id="PRO_5004190725" evidence="1">
    <location>
        <begin position="27"/>
        <end position="801"/>
    </location>
</feature>
<reference evidence="3 4" key="1">
    <citation type="journal article" date="2009" name="Appl. Environ. Microbiol.">
        <title>Three genomes from the phylum Acidobacteria provide insight into the lifestyles of these microorganisms in soils.</title>
        <authorList>
            <person name="Ward N.L."/>
            <person name="Challacombe J.F."/>
            <person name="Janssen P.H."/>
            <person name="Henrissat B."/>
            <person name="Coutinho P.M."/>
            <person name="Wu M."/>
            <person name="Xie G."/>
            <person name="Haft D.H."/>
            <person name="Sait M."/>
            <person name="Badger J."/>
            <person name="Barabote R.D."/>
            <person name="Bradley B."/>
            <person name="Brettin T.S."/>
            <person name="Brinkac L.M."/>
            <person name="Bruce D."/>
            <person name="Creasy T."/>
            <person name="Daugherty S.C."/>
            <person name="Davidsen T.M."/>
            <person name="DeBoy R.T."/>
            <person name="Detter J.C."/>
            <person name="Dodson R.J."/>
            <person name="Durkin A.S."/>
            <person name="Ganapathy A."/>
            <person name="Gwinn-Giglio M."/>
            <person name="Han C.S."/>
            <person name="Khouri H."/>
            <person name="Kiss H."/>
            <person name="Kothari S.P."/>
            <person name="Madupu R."/>
            <person name="Nelson K.E."/>
            <person name="Nelson W.C."/>
            <person name="Paulsen I."/>
            <person name="Penn K."/>
            <person name="Ren Q."/>
            <person name="Rosovitz M.J."/>
            <person name="Selengut J.D."/>
            <person name="Shrivastava S."/>
            <person name="Sullivan S.A."/>
            <person name="Tapia R."/>
            <person name="Thompson L.S."/>
            <person name="Watkins K.L."/>
            <person name="Yang Q."/>
            <person name="Yu C."/>
            <person name="Zafar N."/>
            <person name="Zhou L."/>
            <person name="Kuske C.R."/>
        </authorList>
    </citation>
    <scope>NUCLEOTIDE SEQUENCE [LARGE SCALE GENOMIC DNA]</scope>
    <source>
        <strain evidence="3 4">Ellin345</strain>
    </source>
</reference>
<dbReference type="RefSeq" id="WP_011525542.1">
    <property type="nucleotide sequence ID" value="NC_008009.1"/>
</dbReference>
<dbReference type="Proteomes" id="UP000002432">
    <property type="component" value="Chromosome"/>
</dbReference>
<name>Q1IHA4_KORVE</name>
<dbReference type="STRING" id="204669.Acid345_4747"/>